<name>A0AAD4GTK7_ASPNN</name>
<keyword evidence="1" id="KW-0677">Repeat</keyword>
<dbReference type="SMART" id="SM00248">
    <property type="entry name" value="ANK"/>
    <property type="match status" value="2"/>
</dbReference>
<dbReference type="InterPro" id="IPR036770">
    <property type="entry name" value="Ankyrin_rpt-contain_sf"/>
</dbReference>
<dbReference type="Gene3D" id="1.25.40.20">
    <property type="entry name" value="Ankyrin repeat-containing domain"/>
    <property type="match status" value="1"/>
</dbReference>
<organism evidence="3 4">
    <name type="scientific">Aspergillus nanangensis</name>
    <dbReference type="NCBI Taxonomy" id="2582783"/>
    <lineage>
        <taxon>Eukaryota</taxon>
        <taxon>Fungi</taxon>
        <taxon>Dikarya</taxon>
        <taxon>Ascomycota</taxon>
        <taxon>Pezizomycotina</taxon>
        <taxon>Eurotiomycetes</taxon>
        <taxon>Eurotiomycetidae</taxon>
        <taxon>Eurotiales</taxon>
        <taxon>Aspergillaceae</taxon>
        <taxon>Aspergillus</taxon>
        <taxon>Aspergillus subgen. Circumdati</taxon>
    </lineage>
</organism>
<evidence type="ECO:0000313" key="4">
    <source>
        <dbReference type="Proteomes" id="UP001194746"/>
    </source>
</evidence>
<comment type="caution">
    <text evidence="3">The sequence shown here is derived from an EMBL/GenBank/DDBJ whole genome shotgun (WGS) entry which is preliminary data.</text>
</comment>
<reference evidence="3" key="2">
    <citation type="submission" date="2020-02" db="EMBL/GenBank/DDBJ databases">
        <authorList>
            <person name="Gilchrist C.L.M."/>
            <person name="Chooi Y.-H."/>
        </authorList>
    </citation>
    <scope>NUCLEOTIDE SEQUENCE</scope>
    <source>
        <strain evidence="3">MST-FP2251</strain>
    </source>
</reference>
<keyword evidence="4" id="KW-1185">Reference proteome</keyword>
<dbReference type="PANTHER" id="PTHR24189">
    <property type="entry name" value="MYOTROPHIN"/>
    <property type="match status" value="1"/>
</dbReference>
<dbReference type="SUPFAM" id="SSF48403">
    <property type="entry name" value="Ankyrin repeat"/>
    <property type="match status" value="1"/>
</dbReference>
<reference evidence="3" key="1">
    <citation type="journal article" date="2019" name="Beilstein J. Org. Chem.">
        <title>Nanangenines: drimane sesquiterpenoids as the dominant metabolite cohort of a novel Australian fungus, Aspergillus nanangensis.</title>
        <authorList>
            <person name="Lacey H.J."/>
            <person name="Gilchrist C.L.M."/>
            <person name="Crombie A."/>
            <person name="Kalaitzis J.A."/>
            <person name="Vuong D."/>
            <person name="Rutledge P.J."/>
            <person name="Turner P."/>
            <person name="Pitt J.I."/>
            <person name="Lacey E."/>
            <person name="Chooi Y.H."/>
            <person name="Piggott A.M."/>
        </authorList>
    </citation>
    <scope>NUCLEOTIDE SEQUENCE</scope>
    <source>
        <strain evidence="3">MST-FP2251</strain>
    </source>
</reference>
<keyword evidence="2" id="KW-0040">ANK repeat</keyword>
<dbReference type="InterPro" id="IPR050745">
    <property type="entry name" value="Multifunctional_regulatory"/>
</dbReference>
<protein>
    <submittedName>
        <fullName evidence="3">Uncharacterized protein</fullName>
    </submittedName>
</protein>
<dbReference type="EMBL" id="VCAU01000060">
    <property type="protein sequence ID" value="KAF9887533.1"/>
    <property type="molecule type" value="Genomic_DNA"/>
</dbReference>
<dbReference type="Proteomes" id="UP001194746">
    <property type="component" value="Unassembled WGS sequence"/>
</dbReference>
<evidence type="ECO:0000256" key="1">
    <source>
        <dbReference type="ARBA" id="ARBA00022737"/>
    </source>
</evidence>
<gene>
    <name evidence="3" type="ORF">FE257_010111</name>
</gene>
<proteinExistence type="predicted"/>
<evidence type="ECO:0000313" key="3">
    <source>
        <dbReference type="EMBL" id="KAF9887533.1"/>
    </source>
</evidence>
<dbReference type="InterPro" id="IPR002110">
    <property type="entry name" value="Ankyrin_rpt"/>
</dbReference>
<dbReference type="AlphaFoldDB" id="A0AAD4GTK7"/>
<evidence type="ECO:0000256" key="2">
    <source>
        <dbReference type="ARBA" id="ARBA00023043"/>
    </source>
</evidence>
<sequence length="384" mass="42931">MAMENATSGLYPQQGQHKFQQMLEELPPWIWRGRRNILPGNWNPNRWTLGFGEYDDLPLIEIDDRNYITGNTRVDEPSADCLAFESACRDGPLSTLEAVTSSRPRTPAFLHQGLLIAIRVGNVDAAQYLLEKGAPIVRCTARNILWTPPEKQIPIGEVLLVHGWNPNTPDIVDCYLLPEVITNLPFLRWLLTHAGADPNIGKIGPEKYDFEGRETNGSCESLEKAACDGHLEAMHLLLDAGANINNGFPLHAAAGSDIYYENGHRRGRPSEPSPSPEVRKEFEERQIAIMSLLIERGVDINQEQRVVMGNMVPAYPVLEAIWAQSIQRAQWLIEQGANLEVTGGYGPAMEIAELTRNPEMTKVVEEGIRARRWVKKDAEKAIGE</sequence>
<accession>A0AAD4GTK7</accession>